<gene>
    <name evidence="2" type="ORF">EPL05_18590</name>
</gene>
<dbReference type="InterPro" id="IPR029039">
    <property type="entry name" value="Flavoprotein-like_sf"/>
</dbReference>
<sequence>MSKKVLAIYYSQSGQLGEIIDNLTMPLIEAEVTVEIVNIQLTKPFPFPWTADTFFSVMPDCVLDVAADVVPFELKETNYDLVILGYQAWFLSPSIPFNSLMQQAKLKAAIKNTPVITVTGARNMWLNAFVRVKKLINATGAKLVGNIALVDTHPNPISFITIFHWMLHGKKDKYLNIFPPPGVSDRDIKHSSVFGKSVLTHLNNNNWDGLQNELVKEGAVKLNYNLMIIETVAGKIFGVWANFIVKRKNRAFWLAAFKYYLLIAFWIGAPIVLTIDAIFFRFFSPKRIAARKQYFLNLN</sequence>
<feature type="transmembrane region" description="Helical" evidence="1">
    <location>
        <begin position="257"/>
        <end position="283"/>
    </location>
</feature>
<organism evidence="2 3">
    <name type="scientific">Mucilaginibacter gilvus</name>
    <dbReference type="NCBI Taxonomy" id="2305909"/>
    <lineage>
        <taxon>Bacteria</taxon>
        <taxon>Pseudomonadati</taxon>
        <taxon>Bacteroidota</taxon>
        <taxon>Sphingobacteriia</taxon>
        <taxon>Sphingobacteriales</taxon>
        <taxon>Sphingobacteriaceae</taxon>
        <taxon>Mucilaginibacter</taxon>
    </lineage>
</organism>
<dbReference type="RefSeq" id="WP_128535486.1">
    <property type="nucleotide sequence ID" value="NZ_SBIW01000008.1"/>
</dbReference>
<feature type="transmembrane region" description="Helical" evidence="1">
    <location>
        <begin position="224"/>
        <end position="245"/>
    </location>
</feature>
<keyword evidence="3" id="KW-1185">Reference proteome</keyword>
<dbReference type="OrthoDB" id="4547866at2"/>
<comment type="caution">
    <text evidence="2">The sequence shown here is derived from an EMBL/GenBank/DDBJ whole genome shotgun (WGS) entry which is preliminary data.</text>
</comment>
<evidence type="ECO:0000256" key="1">
    <source>
        <dbReference type="SAM" id="Phobius"/>
    </source>
</evidence>
<reference evidence="2 3" key="1">
    <citation type="submission" date="2019-01" db="EMBL/GenBank/DDBJ databases">
        <title>Mucilaginibacter antarcticum sp. nov., isolated from antarctic soil.</title>
        <authorList>
            <person name="Yan Y.-Q."/>
            <person name="Du Z.-J."/>
        </authorList>
    </citation>
    <scope>NUCLEOTIDE SEQUENCE [LARGE SCALE GENOMIC DNA]</scope>
    <source>
        <strain evidence="2 3">F01003</strain>
    </source>
</reference>
<protein>
    <recommendedName>
        <fullName evidence="4">Dialkylresorcinol condensing enzyme DarA</fullName>
    </recommendedName>
</protein>
<dbReference type="Proteomes" id="UP000286701">
    <property type="component" value="Unassembled WGS sequence"/>
</dbReference>
<dbReference type="Gene3D" id="3.40.50.360">
    <property type="match status" value="1"/>
</dbReference>
<evidence type="ECO:0000313" key="3">
    <source>
        <dbReference type="Proteomes" id="UP000286701"/>
    </source>
</evidence>
<proteinExistence type="predicted"/>
<keyword evidence="1" id="KW-0812">Transmembrane</keyword>
<evidence type="ECO:0008006" key="4">
    <source>
        <dbReference type="Google" id="ProtNLM"/>
    </source>
</evidence>
<accession>A0A444MKS4</accession>
<evidence type="ECO:0000313" key="2">
    <source>
        <dbReference type="EMBL" id="RWY49414.1"/>
    </source>
</evidence>
<keyword evidence="1" id="KW-0472">Membrane</keyword>
<dbReference type="SUPFAM" id="SSF52218">
    <property type="entry name" value="Flavoproteins"/>
    <property type="match status" value="1"/>
</dbReference>
<dbReference type="EMBL" id="SBIW01000008">
    <property type="protein sequence ID" value="RWY49414.1"/>
    <property type="molecule type" value="Genomic_DNA"/>
</dbReference>
<dbReference type="AlphaFoldDB" id="A0A444MKS4"/>
<keyword evidence="1" id="KW-1133">Transmembrane helix</keyword>
<name>A0A444MKS4_9SPHI</name>